<dbReference type="PANTHER" id="PTHR45763">
    <property type="entry name" value="HYDROLASE, ALPHA/BETA FOLD FAMILY PROTEIN, EXPRESSED-RELATED"/>
    <property type="match status" value="1"/>
</dbReference>
<dbReference type="EMBL" id="DUZY01000002">
    <property type="protein sequence ID" value="DAD28815.1"/>
    <property type="molecule type" value="Genomic_DNA"/>
</dbReference>
<gene>
    <name evidence="1" type="ORF">HUJ06_030283</name>
</gene>
<organism evidence="1 2">
    <name type="scientific">Nelumbo nucifera</name>
    <name type="common">Sacred lotus</name>
    <dbReference type="NCBI Taxonomy" id="4432"/>
    <lineage>
        <taxon>Eukaryota</taxon>
        <taxon>Viridiplantae</taxon>
        <taxon>Streptophyta</taxon>
        <taxon>Embryophyta</taxon>
        <taxon>Tracheophyta</taxon>
        <taxon>Spermatophyta</taxon>
        <taxon>Magnoliopsida</taxon>
        <taxon>Proteales</taxon>
        <taxon>Nelumbonaceae</taxon>
        <taxon>Nelumbo</taxon>
    </lineage>
</organism>
<proteinExistence type="predicted"/>
<protein>
    <submittedName>
        <fullName evidence="1">Uncharacterized protein</fullName>
    </submittedName>
</protein>
<accession>A0A822YCW2</accession>
<evidence type="ECO:0000313" key="1">
    <source>
        <dbReference type="EMBL" id="DAD28815.1"/>
    </source>
</evidence>
<evidence type="ECO:0000313" key="2">
    <source>
        <dbReference type="Proteomes" id="UP000607653"/>
    </source>
</evidence>
<reference evidence="1 2" key="1">
    <citation type="journal article" date="2020" name="Mol. Biol. Evol.">
        <title>Distinct Expression and Methylation Patterns for Genes with Different Fates following a Single Whole-Genome Duplication in Flowering Plants.</title>
        <authorList>
            <person name="Shi T."/>
            <person name="Rahmani R.S."/>
            <person name="Gugger P.F."/>
            <person name="Wang M."/>
            <person name="Li H."/>
            <person name="Zhang Y."/>
            <person name="Li Z."/>
            <person name="Wang Q."/>
            <person name="Van de Peer Y."/>
            <person name="Marchal K."/>
            <person name="Chen J."/>
        </authorList>
    </citation>
    <scope>NUCLEOTIDE SEQUENCE [LARGE SCALE GENOMIC DNA]</scope>
    <source>
        <tissue evidence="1">Leaf</tissue>
    </source>
</reference>
<name>A0A822YCW2_NELNU</name>
<dbReference type="AlphaFoldDB" id="A0A822YCW2"/>
<dbReference type="InterPro" id="IPR029058">
    <property type="entry name" value="AB_hydrolase_fold"/>
</dbReference>
<dbReference type="Proteomes" id="UP000607653">
    <property type="component" value="Unassembled WGS sequence"/>
</dbReference>
<sequence>MGGQVIWSCLKYIPHRLAGATLIAPVVNYWWPGFPTNLSKEAFKQQLSGEQWSIGLSHYAPWLTDWWNKQKFLPTSNVIAHNPDILSSQDKEVFHKFEAREAYVAQIRQQGEFESLHRDMIVGFGNWEFDPMDVETRFRIMKVQFTYGMEMKMGLFLLACSALLLESFPGFTTMSLRVQATCFTTLMVCLMPLLRHFYLERNSSQVAFYQAFSPSIVFFFDEFSIGVKV</sequence>
<dbReference type="PANTHER" id="PTHR45763:SF51">
    <property type="entry name" value="ALPHA_BETA-HYDROLASES SUPERFAMILY PROTEIN"/>
    <property type="match status" value="1"/>
</dbReference>
<keyword evidence="2" id="KW-1185">Reference proteome</keyword>
<dbReference type="SUPFAM" id="SSF53474">
    <property type="entry name" value="alpha/beta-Hydrolases"/>
    <property type="match status" value="1"/>
</dbReference>
<comment type="caution">
    <text evidence="1">The sequence shown here is derived from an EMBL/GenBank/DDBJ whole genome shotgun (WGS) entry which is preliminary data.</text>
</comment>